<gene>
    <name evidence="7" type="ORF">D3872_13315</name>
</gene>
<comment type="subcellular location">
    <subcellularLocation>
        <location evidence="1">Membrane</location>
        <topology evidence="1">Multi-pass membrane protein</topology>
    </subcellularLocation>
</comment>
<dbReference type="OrthoDB" id="106838at2"/>
<feature type="transmembrane region" description="Helical" evidence="6">
    <location>
        <begin position="310"/>
        <end position="337"/>
    </location>
</feature>
<protein>
    <submittedName>
        <fullName evidence="7">AI-2E family transporter</fullName>
    </submittedName>
</protein>
<evidence type="ECO:0000313" key="8">
    <source>
        <dbReference type="Proteomes" id="UP000284006"/>
    </source>
</evidence>
<comment type="similarity">
    <text evidence="2">Belongs to the autoinducer-2 exporter (AI-2E) (TC 2.A.86) family.</text>
</comment>
<dbReference type="Pfam" id="PF01594">
    <property type="entry name" value="AI-2E_transport"/>
    <property type="match status" value="1"/>
</dbReference>
<name>A0A418XSF9_9BURK</name>
<evidence type="ECO:0000313" key="7">
    <source>
        <dbReference type="EMBL" id="RJG15486.1"/>
    </source>
</evidence>
<dbReference type="PANTHER" id="PTHR21716">
    <property type="entry name" value="TRANSMEMBRANE PROTEIN"/>
    <property type="match status" value="1"/>
</dbReference>
<keyword evidence="3 6" id="KW-0812">Transmembrane</keyword>
<keyword evidence="8" id="KW-1185">Reference proteome</keyword>
<dbReference type="AlphaFoldDB" id="A0A418XSF9"/>
<feature type="transmembrane region" description="Helical" evidence="6">
    <location>
        <begin position="267"/>
        <end position="290"/>
    </location>
</feature>
<evidence type="ECO:0000256" key="5">
    <source>
        <dbReference type="ARBA" id="ARBA00023136"/>
    </source>
</evidence>
<evidence type="ECO:0000256" key="4">
    <source>
        <dbReference type="ARBA" id="ARBA00022989"/>
    </source>
</evidence>
<dbReference type="EMBL" id="QYUP01000117">
    <property type="protein sequence ID" value="RJG15486.1"/>
    <property type="molecule type" value="Genomic_DNA"/>
</dbReference>
<keyword evidence="5 6" id="KW-0472">Membrane</keyword>
<dbReference type="GO" id="GO:0016020">
    <property type="term" value="C:membrane"/>
    <property type="evidence" value="ECO:0007669"/>
    <property type="project" value="UniProtKB-SubCell"/>
</dbReference>
<evidence type="ECO:0000256" key="6">
    <source>
        <dbReference type="SAM" id="Phobius"/>
    </source>
</evidence>
<dbReference type="RefSeq" id="WP_119811217.1">
    <property type="nucleotide sequence ID" value="NZ_QYUP01000117.1"/>
</dbReference>
<keyword evidence="4 6" id="KW-1133">Transmembrane helix</keyword>
<feature type="transmembrane region" description="Helical" evidence="6">
    <location>
        <begin position="239"/>
        <end position="260"/>
    </location>
</feature>
<feature type="transmembrane region" description="Helical" evidence="6">
    <location>
        <begin position="63"/>
        <end position="85"/>
    </location>
</feature>
<sequence>MNQYTLQQKTFLLLLTVVTVAFAWVLAPFSGAIFWGVVLAILFAPLYRRLLLGTRQKPNAAALLTLLSIMVMVILPLSLIGASLIRQSAGVYERLASGQVDFGAYFQQVVQALPQWLINLLERFDLTNLATLQQKLADVAAQVSQATARHAINLGLNTFDFLVSLTIMLYLLYFLLRDGQSLTARIRQAVPLSRKYKQRLFNNFTTVIRATVKGNILVAAAQGALGGLIFWFLGVEAPLLWGVLMAFLSLLPAVGAALVWAPVAVYFLVTGAIWQGVVLIAFGVIVIGLVDNILRPILVGKDTKMPDYVVLLSTVGGMALFGINGFVIGPVIAALFIATWDLFTTAEEFHPD</sequence>
<dbReference type="PANTHER" id="PTHR21716:SF4">
    <property type="entry name" value="TRANSMEMBRANE PROTEIN 245"/>
    <property type="match status" value="1"/>
</dbReference>
<evidence type="ECO:0000256" key="3">
    <source>
        <dbReference type="ARBA" id="ARBA00022692"/>
    </source>
</evidence>
<organism evidence="7 8">
    <name type="scientific">Massilia cavernae</name>
    <dbReference type="NCBI Taxonomy" id="2320864"/>
    <lineage>
        <taxon>Bacteria</taxon>
        <taxon>Pseudomonadati</taxon>
        <taxon>Pseudomonadota</taxon>
        <taxon>Betaproteobacteria</taxon>
        <taxon>Burkholderiales</taxon>
        <taxon>Oxalobacteraceae</taxon>
        <taxon>Telluria group</taxon>
        <taxon>Massilia</taxon>
    </lineage>
</organism>
<comment type="caution">
    <text evidence="7">The sequence shown here is derived from an EMBL/GenBank/DDBJ whole genome shotgun (WGS) entry which is preliminary data.</text>
</comment>
<feature type="transmembrane region" description="Helical" evidence="6">
    <location>
        <begin position="159"/>
        <end position="176"/>
    </location>
</feature>
<feature type="transmembrane region" description="Helical" evidence="6">
    <location>
        <begin position="216"/>
        <end position="233"/>
    </location>
</feature>
<evidence type="ECO:0000256" key="2">
    <source>
        <dbReference type="ARBA" id="ARBA00009773"/>
    </source>
</evidence>
<dbReference type="InterPro" id="IPR002549">
    <property type="entry name" value="AI-2E-like"/>
</dbReference>
<dbReference type="Proteomes" id="UP000284006">
    <property type="component" value="Unassembled WGS sequence"/>
</dbReference>
<reference evidence="7 8" key="1">
    <citation type="submission" date="2018-09" db="EMBL/GenBank/DDBJ databases">
        <authorList>
            <person name="Zhu H."/>
        </authorList>
    </citation>
    <scope>NUCLEOTIDE SEQUENCE [LARGE SCALE GENOMIC DNA]</scope>
    <source>
        <strain evidence="7 8">K1S02-61</strain>
    </source>
</reference>
<evidence type="ECO:0000256" key="1">
    <source>
        <dbReference type="ARBA" id="ARBA00004141"/>
    </source>
</evidence>
<proteinExistence type="inferred from homology"/>
<accession>A0A418XSF9</accession>